<protein>
    <submittedName>
        <fullName evidence="2">Uncharacterized protein</fullName>
    </submittedName>
</protein>
<gene>
    <name evidence="2" type="ORF">FHS77_003251</name>
</gene>
<comment type="caution">
    <text evidence="2">The sequence shown here is derived from an EMBL/GenBank/DDBJ whole genome shotgun (WGS) entry which is preliminary data.</text>
</comment>
<feature type="region of interest" description="Disordered" evidence="1">
    <location>
        <begin position="1"/>
        <end position="33"/>
    </location>
</feature>
<dbReference type="RefSeq" id="WP_184224870.1">
    <property type="nucleotide sequence ID" value="NZ_JACIIU010000060.1"/>
</dbReference>
<evidence type="ECO:0000313" key="3">
    <source>
        <dbReference type="Proteomes" id="UP000555393"/>
    </source>
</evidence>
<dbReference type="AlphaFoldDB" id="A0A841M4H8"/>
<proteinExistence type="predicted"/>
<keyword evidence="3" id="KW-1185">Reference proteome</keyword>
<organism evidence="2 3">
    <name type="scientific">Paenochrobactrum gallinarii</name>
    <dbReference type="NCBI Taxonomy" id="643673"/>
    <lineage>
        <taxon>Bacteria</taxon>
        <taxon>Pseudomonadati</taxon>
        <taxon>Pseudomonadota</taxon>
        <taxon>Alphaproteobacteria</taxon>
        <taxon>Hyphomicrobiales</taxon>
        <taxon>Brucellaceae</taxon>
        <taxon>Paenochrobactrum</taxon>
    </lineage>
</organism>
<reference evidence="2 3" key="1">
    <citation type="submission" date="2020-08" db="EMBL/GenBank/DDBJ databases">
        <title>Genomic Encyclopedia of Type Strains, Phase IV (KMG-IV): sequencing the most valuable type-strain genomes for metagenomic binning, comparative biology and taxonomic classification.</title>
        <authorList>
            <person name="Goeker M."/>
        </authorList>
    </citation>
    <scope>NUCLEOTIDE SEQUENCE [LARGE SCALE GENOMIC DNA]</scope>
    <source>
        <strain evidence="2 3">DSM 22336</strain>
    </source>
</reference>
<accession>A0A841M4H8</accession>
<sequence>MTIRKQDAERLRKQRERQQRVRERQKRDRKPSRDDIARVLLHMLIMRSYKTNQMHLLEGYCDMIVRRLKAQGFDKVASYAVLDNLIEKYTKSDWQFFRKLHLKEDDTPIK</sequence>
<evidence type="ECO:0000313" key="2">
    <source>
        <dbReference type="EMBL" id="MBB6262669.1"/>
    </source>
</evidence>
<name>A0A841M4H8_9HYPH</name>
<evidence type="ECO:0000256" key="1">
    <source>
        <dbReference type="SAM" id="MobiDB-lite"/>
    </source>
</evidence>
<dbReference type="EMBL" id="JACIIU010000060">
    <property type="protein sequence ID" value="MBB6262669.1"/>
    <property type="molecule type" value="Genomic_DNA"/>
</dbReference>
<dbReference type="Proteomes" id="UP000555393">
    <property type="component" value="Unassembled WGS sequence"/>
</dbReference>